<feature type="region of interest" description="Disordered" evidence="1">
    <location>
        <begin position="155"/>
        <end position="233"/>
    </location>
</feature>
<feature type="compositionally biased region" description="Basic and acidic residues" evidence="1">
    <location>
        <begin position="958"/>
        <end position="969"/>
    </location>
</feature>
<feature type="region of interest" description="Disordered" evidence="1">
    <location>
        <begin position="859"/>
        <end position="912"/>
    </location>
</feature>
<feature type="compositionally biased region" description="Low complexity" evidence="1">
    <location>
        <begin position="276"/>
        <end position="294"/>
    </location>
</feature>
<feature type="compositionally biased region" description="Acidic residues" evidence="1">
    <location>
        <begin position="593"/>
        <end position="612"/>
    </location>
</feature>
<name>A0A0J9UW73_PLAVI</name>
<dbReference type="EMBL" id="KQ234376">
    <property type="protein sequence ID" value="KMZ77783.1"/>
    <property type="molecule type" value="Genomic_DNA"/>
</dbReference>
<evidence type="ECO:0000313" key="3">
    <source>
        <dbReference type="Proteomes" id="UP000053562"/>
    </source>
</evidence>
<feature type="compositionally biased region" description="Low complexity" evidence="1">
    <location>
        <begin position="669"/>
        <end position="686"/>
    </location>
</feature>
<feature type="compositionally biased region" description="Basic and acidic residues" evidence="1">
    <location>
        <begin position="900"/>
        <end position="912"/>
    </location>
</feature>
<protein>
    <submittedName>
        <fullName evidence="2">Uncharacterized protein</fullName>
    </submittedName>
</protein>
<feature type="compositionally biased region" description="Polar residues" evidence="1">
    <location>
        <begin position="1010"/>
        <end position="1028"/>
    </location>
</feature>
<feature type="compositionally biased region" description="Low complexity" evidence="1">
    <location>
        <begin position="201"/>
        <end position="223"/>
    </location>
</feature>
<dbReference type="InterPro" id="IPR006594">
    <property type="entry name" value="LisH"/>
</dbReference>
<dbReference type="SMART" id="SM00667">
    <property type="entry name" value="LisH"/>
    <property type="match status" value="1"/>
</dbReference>
<feature type="region of interest" description="Disordered" evidence="1">
    <location>
        <begin position="267"/>
        <end position="705"/>
    </location>
</feature>
<dbReference type="Proteomes" id="UP000053562">
    <property type="component" value="Unassembled WGS sequence"/>
</dbReference>
<feature type="compositionally biased region" description="Low complexity" evidence="1">
    <location>
        <begin position="488"/>
        <end position="499"/>
    </location>
</feature>
<gene>
    <name evidence="2" type="ORF">PVIIG_00471</name>
</gene>
<feature type="compositionally biased region" description="Low complexity" evidence="1">
    <location>
        <begin position="319"/>
        <end position="363"/>
    </location>
</feature>
<evidence type="ECO:0000313" key="2">
    <source>
        <dbReference type="EMBL" id="KMZ77783.1"/>
    </source>
</evidence>
<dbReference type="Gene3D" id="1.20.960.30">
    <property type="match status" value="1"/>
</dbReference>
<feature type="region of interest" description="Disordered" evidence="1">
    <location>
        <begin position="719"/>
        <end position="756"/>
    </location>
</feature>
<evidence type="ECO:0000256" key="1">
    <source>
        <dbReference type="SAM" id="MobiDB-lite"/>
    </source>
</evidence>
<dbReference type="OrthoDB" id="1367865at2759"/>
<feature type="compositionally biased region" description="Polar residues" evidence="1">
    <location>
        <begin position="446"/>
        <end position="455"/>
    </location>
</feature>
<dbReference type="PROSITE" id="PS50896">
    <property type="entry name" value="LISH"/>
    <property type="match status" value="1"/>
</dbReference>
<feature type="compositionally biased region" description="Basic and acidic residues" evidence="1">
    <location>
        <begin position="565"/>
        <end position="574"/>
    </location>
</feature>
<proteinExistence type="predicted"/>
<feature type="region of interest" description="Disordered" evidence="1">
    <location>
        <begin position="97"/>
        <end position="125"/>
    </location>
</feature>
<feature type="compositionally biased region" description="Basic and acidic residues" evidence="1">
    <location>
        <begin position="990"/>
        <end position="1007"/>
    </location>
</feature>
<feature type="region of interest" description="Disordered" evidence="1">
    <location>
        <begin position="772"/>
        <end position="845"/>
    </location>
</feature>
<feature type="compositionally biased region" description="Basic and acidic residues" evidence="1">
    <location>
        <begin position="1051"/>
        <end position="1073"/>
    </location>
</feature>
<feature type="compositionally biased region" description="Polar residues" evidence="1">
    <location>
        <begin position="792"/>
        <end position="814"/>
    </location>
</feature>
<feature type="region of interest" description="Disordered" evidence="1">
    <location>
        <begin position="941"/>
        <end position="1073"/>
    </location>
</feature>
<accession>A0A0J9UW73</accession>
<dbReference type="Pfam" id="PF08513">
    <property type="entry name" value="LisH"/>
    <property type="match status" value="1"/>
</dbReference>
<feature type="compositionally biased region" description="Polar residues" evidence="1">
    <location>
        <begin position="224"/>
        <end position="233"/>
    </location>
</feature>
<feature type="compositionally biased region" description="Gly residues" evidence="1">
    <location>
        <begin position="295"/>
        <end position="318"/>
    </location>
</feature>
<feature type="compositionally biased region" description="Basic and acidic residues" evidence="1">
    <location>
        <begin position="457"/>
        <end position="476"/>
    </location>
</feature>
<reference evidence="2 3" key="1">
    <citation type="submission" date="2011-08" db="EMBL/GenBank/DDBJ databases">
        <title>The Genome Sequence of Plasmodium vivax India VII.</title>
        <authorList>
            <consortium name="The Broad Institute Genome Sequencing Platform"/>
            <consortium name="The Broad Institute Genome Sequencing Center for Infectious Disease"/>
            <person name="Neafsey D."/>
            <person name="Carlton J."/>
            <person name="Barnwell J."/>
            <person name="Collins W."/>
            <person name="Escalante A."/>
            <person name="Mullikin J."/>
            <person name="Saul A."/>
            <person name="Guigo R."/>
            <person name="Camara F."/>
            <person name="Young S.K."/>
            <person name="Zeng Q."/>
            <person name="Gargeya S."/>
            <person name="Fitzgerald M."/>
            <person name="Haas B."/>
            <person name="Abouelleil A."/>
            <person name="Alvarado L."/>
            <person name="Arachchi H.M."/>
            <person name="Berlin A."/>
            <person name="Brown A."/>
            <person name="Chapman S.B."/>
            <person name="Chen Z."/>
            <person name="Dunbar C."/>
            <person name="Freedman E."/>
            <person name="Gearin G."/>
            <person name="Gellesch M."/>
            <person name="Goldberg J."/>
            <person name="Griggs A."/>
            <person name="Gujja S."/>
            <person name="Heiman D."/>
            <person name="Howarth C."/>
            <person name="Larson L."/>
            <person name="Lui A."/>
            <person name="MacDonald P.J.P."/>
            <person name="Montmayeur A."/>
            <person name="Murphy C."/>
            <person name="Neiman D."/>
            <person name="Pearson M."/>
            <person name="Priest M."/>
            <person name="Roberts A."/>
            <person name="Saif S."/>
            <person name="Shea T."/>
            <person name="Shenoy N."/>
            <person name="Sisk P."/>
            <person name="Stolte C."/>
            <person name="Sykes S."/>
            <person name="Wortman J."/>
            <person name="Nusbaum C."/>
            <person name="Birren B."/>
        </authorList>
    </citation>
    <scope>NUCLEOTIDE SEQUENCE [LARGE SCALE GENOMIC DNA]</scope>
    <source>
        <strain evidence="2 3">India VII</strain>
    </source>
</reference>
<feature type="compositionally biased region" description="Low complexity" evidence="1">
    <location>
        <begin position="383"/>
        <end position="403"/>
    </location>
</feature>
<feature type="compositionally biased region" description="Polar residues" evidence="1">
    <location>
        <begin position="115"/>
        <end position="125"/>
    </location>
</feature>
<feature type="compositionally biased region" description="Polar residues" evidence="1">
    <location>
        <begin position="189"/>
        <end position="200"/>
    </location>
</feature>
<feature type="compositionally biased region" description="Polar residues" evidence="1">
    <location>
        <begin position="631"/>
        <end position="653"/>
    </location>
</feature>
<sequence>MKILLSSDEVNLIVYRYLVENGFIHAAYAFFNEANISKNSYYISHDEKLPCHALVTFMQKALIFIFIEYHTECNNARISCKEPFSLFRRHECCTEEKDLSEEQENKTEIRENEKNTSNNLNKCTSSSKSFGNNNIIKSYMPNSVSFSDLNNEASINNVNDHGPSGANAKKNSVIKKGGGKADSEEANGKANQDSNKTVNQDSNGNGNDANNNGDSNTNDSNASKAKTNSKPSIYRSSFSNFASLNYNDSNISFKDIKRNYANIFAQGKKSKKSSSNKKNNNSNSNSGGSSSVNNGGSGGVNNGGSSGVNNGGSSGVNNGGSNNVNNSSSNNSSNNSSSNSSNNNSNSNSNNSNSNNSNSNNNSEAANSHNEAGESSKKNGTIVSSSNNSSGNSSGNNNVSSSNAEGKESSVKDEPDDASTSGNQRKKPKIMKIVSKPSKANEDQNGKWNNISDSIPSEDKKKENNHVPDVKEDNVEPTKNNAAKKENNLNNNVKKNNANTSSGKGTSLSNNNNHSNGKKKELSGGDAGQNSSSSNKKKKKIKNNNKEITYSNSTSSSKKTIKNSLKKEKKEKGSKSATSKQKKNNKQEGGNHDDEDDEEEMSDENSEQDSEFSNDNQECNKENACNVPLEDSTNNSAKTRDNPSGSSINNNATVDDKTDGGTYVNLKKSSSTNDISNSSSQNSTIDGVKNEMNNSHITHYDGCPNNACDGILPEEALASEKPLNGNHSNEVAMLKEECKPPEGEAKEGNNSNKNEFNFSFANFLNKKISSIFNNSGGGDGINGDSHNKDSNNESCKGNNSNDSAVKDGSSNEQVFPQDAQDPPASEPYESVSSSKDRYNKFSQKSKLIKDEFMEAKYEKEHLAREQTSEAEEAAGAPARKQKRPYDYSSGMKVQGGGDSHQMEEHENGKICVEEKKRKKSSIYEENYKNEMNKEFFKKLTQISPNKGDNKCKANGSVDMKEEKEDELRRGVAQQGVEAELGGAESGDANHLGDDKNAELDKAKKGEYNKMSFNKSGKNYYNGSPSTANGDDHEEYDKMDKNPPGEVNFIKTNEKKNSMEVHTAREVDEERSKS</sequence>
<feature type="compositionally biased region" description="Basic and acidic residues" evidence="1">
    <location>
        <begin position="103"/>
        <end position="114"/>
    </location>
</feature>
<feature type="compositionally biased region" description="Low complexity" evidence="1">
    <location>
        <begin position="546"/>
        <end position="558"/>
    </location>
</feature>
<dbReference type="AlphaFoldDB" id="A0A0J9UW73"/>
<feature type="compositionally biased region" description="Basic and acidic residues" evidence="1">
    <location>
        <begin position="733"/>
        <end position="747"/>
    </location>
</feature>
<organism evidence="2 3">
    <name type="scientific">Plasmodium vivax India VII</name>
    <dbReference type="NCBI Taxonomy" id="1077284"/>
    <lineage>
        <taxon>Eukaryota</taxon>
        <taxon>Sar</taxon>
        <taxon>Alveolata</taxon>
        <taxon>Apicomplexa</taxon>
        <taxon>Aconoidasida</taxon>
        <taxon>Haemosporida</taxon>
        <taxon>Plasmodiidae</taxon>
        <taxon>Plasmodium</taxon>
        <taxon>Plasmodium (Plasmodium)</taxon>
    </lineage>
</organism>